<dbReference type="Proteomes" id="UP000825729">
    <property type="component" value="Unassembled WGS sequence"/>
</dbReference>
<reference evidence="1 2" key="1">
    <citation type="submission" date="2021-07" db="EMBL/GenBank/DDBJ databases">
        <title>The Aristolochia fimbriata genome: insights into angiosperm evolution, floral development and chemical biosynthesis.</title>
        <authorList>
            <person name="Jiao Y."/>
        </authorList>
    </citation>
    <scope>NUCLEOTIDE SEQUENCE [LARGE SCALE GENOMIC DNA]</scope>
    <source>
        <strain evidence="1">IBCAS-2021</strain>
        <tissue evidence="1">Leaf</tissue>
    </source>
</reference>
<keyword evidence="2" id="KW-1185">Reference proteome</keyword>
<proteinExistence type="predicted"/>
<sequence>MLEIIDWTPKECFPLESHAGDHRLGVVMAATVLYDQASYRSEAIWRGEDSGCLDVDNVVLGGFTWCT</sequence>
<dbReference type="EMBL" id="JAINDJ010000006">
    <property type="protein sequence ID" value="KAG9445174.1"/>
    <property type="molecule type" value="Genomic_DNA"/>
</dbReference>
<dbReference type="AlphaFoldDB" id="A0AAV7E8Y1"/>
<evidence type="ECO:0000313" key="1">
    <source>
        <dbReference type="EMBL" id="KAG9445174.1"/>
    </source>
</evidence>
<accession>A0AAV7E8Y1</accession>
<protein>
    <submittedName>
        <fullName evidence="1">Uncharacterized protein</fullName>
    </submittedName>
</protein>
<organism evidence="1 2">
    <name type="scientific">Aristolochia fimbriata</name>
    <name type="common">White veined hardy Dutchman's pipe vine</name>
    <dbReference type="NCBI Taxonomy" id="158543"/>
    <lineage>
        <taxon>Eukaryota</taxon>
        <taxon>Viridiplantae</taxon>
        <taxon>Streptophyta</taxon>
        <taxon>Embryophyta</taxon>
        <taxon>Tracheophyta</taxon>
        <taxon>Spermatophyta</taxon>
        <taxon>Magnoliopsida</taxon>
        <taxon>Magnoliidae</taxon>
        <taxon>Piperales</taxon>
        <taxon>Aristolochiaceae</taxon>
        <taxon>Aristolochia</taxon>
    </lineage>
</organism>
<name>A0AAV7E8Y1_ARIFI</name>
<evidence type="ECO:0000313" key="2">
    <source>
        <dbReference type="Proteomes" id="UP000825729"/>
    </source>
</evidence>
<comment type="caution">
    <text evidence="1">The sequence shown here is derived from an EMBL/GenBank/DDBJ whole genome shotgun (WGS) entry which is preliminary data.</text>
</comment>
<gene>
    <name evidence="1" type="ORF">H6P81_016514</name>
</gene>